<dbReference type="PIRSF" id="PIRSF036497">
    <property type="entry name" value="HDH_short"/>
    <property type="match status" value="1"/>
</dbReference>
<feature type="binding site" evidence="11">
    <location>
        <position position="129"/>
    </location>
    <ligand>
        <name>NADPH</name>
        <dbReference type="ChEBI" id="CHEBI:57783"/>
    </ligand>
</feature>
<dbReference type="OrthoDB" id="1878at2"/>
<dbReference type="UniPathway" id="UPA00051">
    <property type="reaction ID" value="UER00465"/>
</dbReference>
<sequence>MKISVLLLGFGNVGREFCSLLERKGDKIFSEYGCTIQIKGISTQRRGNLYSEEGLHMPSVFRAEEETGRIDCLRSNGLYISPTLEDLLNNGDYHILVDTTFSSLETGEPARTYMEKALSRGKSVVTCNKSPVFLWYHSLSSLARERGAKFLFEGTVMCGTPLFSLFRHGLPATEVLSFEGVLNGTCNYILELMRQGSTLDDALLDAQRRGYAEPDPSVDIDGWDSAYKAMIVAQAIMGAPRLTKDMIEVRGIREVTPEMLNMTRIKGGVVRLLSKIERKQNSFKIEVAPTALPANHPLVTLYGVTNGAVLCTDTMGEICIEGAGAGSRFAAFALLQDVLSIANSMRR</sequence>
<evidence type="ECO:0000256" key="6">
    <source>
        <dbReference type="ARBA" id="ARBA00022605"/>
    </source>
</evidence>
<dbReference type="PANTHER" id="PTHR43331">
    <property type="entry name" value="HOMOSERINE DEHYDROGENASE"/>
    <property type="match status" value="1"/>
</dbReference>
<dbReference type="HOGENOM" id="CLU_009116_1_2_0"/>
<dbReference type="STRING" id="572547.Amico_0287"/>
<gene>
    <name evidence="16" type="ordered locus">Amico_0287</name>
</gene>
<keyword evidence="11 12" id="KW-0521">NADP</keyword>
<evidence type="ECO:0000313" key="17">
    <source>
        <dbReference type="Proteomes" id="UP000002366"/>
    </source>
</evidence>
<dbReference type="InterPro" id="IPR036291">
    <property type="entry name" value="NAD(P)-bd_dom_sf"/>
</dbReference>
<dbReference type="Pfam" id="PF03447">
    <property type="entry name" value="NAD_binding_3"/>
    <property type="match status" value="1"/>
</dbReference>
<evidence type="ECO:0000256" key="8">
    <source>
        <dbReference type="ARBA" id="ARBA00023002"/>
    </source>
</evidence>
<dbReference type="GO" id="GO:0004412">
    <property type="term" value="F:homoserine dehydrogenase activity"/>
    <property type="evidence" value="ECO:0007669"/>
    <property type="project" value="UniProtKB-EC"/>
</dbReference>
<evidence type="ECO:0000256" key="11">
    <source>
        <dbReference type="PIRSR" id="PIRSR036497-2"/>
    </source>
</evidence>
<dbReference type="SUPFAM" id="SSF55347">
    <property type="entry name" value="Glyceraldehyde-3-phosphate dehydrogenase-like, C-terminal domain"/>
    <property type="match status" value="1"/>
</dbReference>
<reference evidence="16 17" key="1">
    <citation type="journal article" date="2010" name="Stand. Genomic Sci.">
        <title>Complete genome sequence of Aminobacterium colombiense type strain (ALA-1).</title>
        <authorList>
            <person name="Chertkov O."/>
            <person name="Sikorski J."/>
            <person name="Brambilla E."/>
            <person name="Lapidus A."/>
            <person name="Copeland A."/>
            <person name="Glavina Del Rio T."/>
            <person name="Nolan M."/>
            <person name="Lucas S."/>
            <person name="Tice H."/>
            <person name="Cheng J.F."/>
            <person name="Han C."/>
            <person name="Detter J.C."/>
            <person name="Bruce D."/>
            <person name="Tapia R."/>
            <person name="Goodwin L."/>
            <person name="Pitluck S."/>
            <person name="Liolios K."/>
            <person name="Ivanova N."/>
            <person name="Mavromatis K."/>
            <person name="Ovchinnikova G."/>
            <person name="Pati A."/>
            <person name="Chen A."/>
            <person name="Palaniappan K."/>
            <person name="Land M."/>
            <person name="Hauser L."/>
            <person name="Chang Y.J."/>
            <person name="Jeffries C.D."/>
            <person name="Spring S."/>
            <person name="Rohde M."/>
            <person name="Goker M."/>
            <person name="Bristow J."/>
            <person name="Eisen J.A."/>
            <person name="Markowitz V."/>
            <person name="Hugenholtz P."/>
            <person name="Kyrpides N.C."/>
            <person name="Klenk H.P."/>
        </authorList>
    </citation>
    <scope>NUCLEOTIDE SEQUENCE [LARGE SCALE GENOMIC DNA]</scope>
    <source>
        <strain evidence="17">DSM 12261 / ALA-1</strain>
    </source>
</reference>
<dbReference type="Pfam" id="PF00742">
    <property type="entry name" value="Homoserine_dh"/>
    <property type="match status" value="1"/>
</dbReference>
<evidence type="ECO:0000256" key="13">
    <source>
        <dbReference type="RuleBase" id="RU004171"/>
    </source>
</evidence>
<dbReference type="GO" id="GO:0009088">
    <property type="term" value="P:threonine biosynthetic process"/>
    <property type="evidence" value="ECO:0007669"/>
    <property type="project" value="UniProtKB-UniPathway"/>
</dbReference>
<evidence type="ECO:0000256" key="12">
    <source>
        <dbReference type="RuleBase" id="RU000579"/>
    </source>
</evidence>
<dbReference type="Proteomes" id="UP000002366">
    <property type="component" value="Chromosome"/>
</dbReference>
<dbReference type="PANTHER" id="PTHR43331:SF1">
    <property type="entry name" value="HOMOSERINE DEHYDROGENASE"/>
    <property type="match status" value="1"/>
</dbReference>
<evidence type="ECO:0000256" key="4">
    <source>
        <dbReference type="ARBA" id="ARBA00013213"/>
    </source>
</evidence>
<feature type="active site" description="Proton donor" evidence="10">
    <location>
        <position position="228"/>
    </location>
</feature>
<dbReference type="FunFam" id="3.30.360.10:FF:000005">
    <property type="entry name" value="Homoserine dehydrogenase"/>
    <property type="match status" value="1"/>
</dbReference>
<evidence type="ECO:0000256" key="5">
    <source>
        <dbReference type="ARBA" id="ARBA00013376"/>
    </source>
</evidence>
<evidence type="ECO:0000256" key="9">
    <source>
        <dbReference type="ARBA" id="ARBA00023167"/>
    </source>
</evidence>
<evidence type="ECO:0000256" key="7">
    <source>
        <dbReference type="ARBA" id="ARBA00022697"/>
    </source>
</evidence>
<dbReference type="Gene3D" id="3.40.50.720">
    <property type="entry name" value="NAD(P)-binding Rossmann-like Domain"/>
    <property type="match status" value="1"/>
</dbReference>
<evidence type="ECO:0000259" key="14">
    <source>
        <dbReference type="Pfam" id="PF00742"/>
    </source>
</evidence>
<feature type="domain" description="Homoserine dehydrogenase catalytic" evidence="14">
    <location>
        <begin position="161"/>
        <end position="339"/>
    </location>
</feature>
<dbReference type="RefSeq" id="WP_013047698.1">
    <property type="nucleotide sequence ID" value="NC_014011.1"/>
</dbReference>
<dbReference type="InterPro" id="IPR019811">
    <property type="entry name" value="HDH_CS"/>
</dbReference>
<dbReference type="GO" id="GO:0009086">
    <property type="term" value="P:methionine biosynthetic process"/>
    <property type="evidence" value="ECO:0007669"/>
    <property type="project" value="UniProtKB-KW"/>
</dbReference>
<feature type="domain" description="Aspartate/homoserine dehydrogenase NAD-binding" evidence="15">
    <location>
        <begin position="9"/>
        <end position="153"/>
    </location>
</feature>
<dbReference type="GO" id="GO:0050661">
    <property type="term" value="F:NADP binding"/>
    <property type="evidence" value="ECO:0007669"/>
    <property type="project" value="InterPro"/>
</dbReference>
<evidence type="ECO:0000256" key="1">
    <source>
        <dbReference type="ARBA" id="ARBA00005056"/>
    </source>
</evidence>
<comment type="pathway">
    <text evidence="1 12">Amino-acid biosynthesis; L-threonine biosynthesis; L-threonine from L-aspartate: step 3/5.</text>
</comment>
<dbReference type="UniPathway" id="UPA00050">
    <property type="reaction ID" value="UER00063"/>
</dbReference>
<dbReference type="Gene3D" id="3.30.360.10">
    <property type="entry name" value="Dihydrodipicolinate Reductase, domain 2"/>
    <property type="match status" value="1"/>
</dbReference>
<name>D5ED00_AMICL</name>
<comment type="pathway">
    <text evidence="2 12">Amino-acid biosynthesis; L-methionine biosynthesis via de novo pathway; L-homoserine from L-aspartate: step 3/3.</text>
</comment>
<dbReference type="eggNOG" id="COG0460">
    <property type="taxonomic scope" value="Bacteria"/>
</dbReference>
<dbReference type="NCBIfam" id="NF004976">
    <property type="entry name" value="PRK06349.1"/>
    <property type="match status" value="1"/>
</dbReference>
<evidence type="ECO:0000256" key="2">
    <source>
        <dbReference type="ARBA" id="ARBA00005062"/>
    </source>
</evidence>
<keyword evidence="7 12" id="KW-0791">Threonine biosynthesis</keyword>
<comment type="catalytic activity">
    <reaction evidence="12">
        <text>L-homoserine + NADP(+) = L-aspartate 4-semialdehyde + NADPH + H(+)</text>
        <dbReference type="Rhea" id="RHEA:15761"/>
        <dbReference type="ChEBI" id="CHEBI:15378"/>
        <dbReference type="ChEBI" id="CHEBI:57476"/>
        <dbReference type="ChEBI" id="CHEBI:57783"/>
        <dbReference type="ChEBI" id="CHEBI:58349"/>
        <dbReference type="ChEBI" id="CHEBI:537519"/>
        <dbReference type="EC" id="1.1.1.3"/>
    </reaction>
</comment>
<dbReference type="AlphaFoldDB" id="D5ED00"/>
<feature type="binding site" evidence="11">
    <location>
        <begin position="9"/>
        <end position="14"/>
    </location>
    <ligand>
        <name>NADP(+)</name>
        <dbReference type="ChEBI" id="CHEBI:58349"/>
    </ligand>
</feature>
<dbReference type="SUPFAM" id="SSF51735">
    <property type="entry name" value="NAD(P)-binding Rossmann-fold domains"/>
    <property type="match status" value="1"/>
</dbReference>
<dbReference type="EMBL" id="CP001997">
    <property type="protein sequence ID" value="ADE56432.1"/>
    <property type="molecule type" value="Genomic_DNA"/>
</dbReference>
<keyword evidence="9 12" id="KW-0486">Methionine biosynthesis</keyword>
<evidence type="ECO:0000256" key="10">
    <source>
        <dbReference type="PIRSR" id="PIRSR036497-1"/>
    </source>
</evidence>
<proteinExistence type="inferred from homology"/>
<comment type="similarity">
    <text evidence="3 13">Belongs to the homoserine dehydrogenase family.</text>
</comment>
<accession>D5ED00</accession>
<dbReference type="InterPro" id="IPR005106">
    <property type="entry name" value="Asp/hSer_DH_NAD-bd"/>
</dbReference>
<keyword evidence="6 12" id="KW-0028">Amino-acid biosynthesis</keyword>
<organism evidence="16 17">
    <name type="scientific">Aminobacterium colombiense (strain DSM 12261 / ALA-1)</name>
    <dbReference type="NCBI Taxonomy" id="572547"/>
    <lineage>
        <taxon>Bacteria</taxon>
        <taxon>Thermotogati</taxon>
        <taxon>Synergistota</taxon>
        <taxon>Synergistia</taxon>
        <taxon>Synergistales</taxon>
        <taxon>Aminobacteriaceae</taxon>
        <taxon>Aminobacterium</taxon>
    </lineage>
</organism>
<dbReference type="EC" id="1.1.1.3" evidence="4 12"/>
<feature type="binding site" evidence="11">
    <location>
        <position position="213"/>
    </location>
    <ligand>
        <name>L-homoserine</name>
        <dbReference type="ChEBI" id="CHEBI:57476"/>
    </ligand>
</feature>
<protein>
    <recommendedName>
        <fullName evidence="5 12">Homoserine dehydrogenase</fullName>
        <ecNumber evidence="4 12">1.1.1.3</ecNumber>
    </recommendedName>
</protein>
<keyword evidence="17" id="KW-1185">Reference proteome</keyword>
<dbReference type="InterPro" id="IPR022697">
    <property type="entry name" value="HDH_short"/>
</dbReference>
<dbReference type="PROSITE" id="PS01042">
    <property type="entry name" value="HOMOSER_DHGENASE"/>
    <property type="match status" value="1"/>
</dbReference>
<keyword evidence="8 12" id="KW-0560">Oxidoreductase</keyword>
<evidence type="ECO:0000313" key="16">
    <source>
        <dbReference type="EMBL" id="ADE56432.1"/>
    </source>
</evidence>
<dbReference type="InterPro" id="IPR001342">
    <property type="entry name" value="HDH_cat"/>
</dbReference>
<evidence type="ECO:0000259" key="15">
    <source>
        <dbReference type="Pfam" id="PF03447"/>
    </source>
</evidence>
<dbReference type="KEGG" id="aco:Amico_0287"/>
<evidence type="ECO:0000256" key="3">
    <source>
        <dbReference type="ARBA" id="ARBA00006753"/>
    </source>
</evidence>